<proteinExistence type="predicted"/>
<evidence type="ECO:0000313" key="2">
    <source>
        <dbReference type="Proteomes" id="UP000828251"/>
    </source>
</evidence>
<comment type="caution">
    <text evidence="1">The sequence shown here is derived from an EMBL/GenBank/DDBJ whole genome shotgun (WGS) entry which is preliminary data.</text>
</comment>
<dbReference type="AlphaFoldDB" id="A0A9D3U9Z3"/>
<dbReference type="EMBL" id="JAIQCV010000013">
    <property type="protein sequence ID" value="KAH1032506.1"/>
    <property type="molecule type" value="Genomic_DNA"/>
</dbReference>
<organism evidence="1 2">
    <name type="scientific">Gossypium stocksii</name>
    <dbReference type="NCBI Taxonomy" id="47602"/>
    <lineage>
        <taxon>Eukaryota</taxon>
        <taxon>Viridiplantae</taxon>
        <taxon>Streptophyta</taxon>
        <taxon>Embryophyta</taxon>
        <taxon>Tracheophyta</taxon>
        <taxon>Spermatophyta</taxon>
        <taxon>Magnoliopsida</taxon>
        <taxon>eudicotyledons</taxon>
        <taxon>Gunneridae</taxon>
        <taxon>Pentapetalae</taxon>
        <taxon>rosids</taxon>
        <taxon>malvids</taxon>
        <taxon>Malvales</taxon>
        <taxon>Malvaceae</taxon>
        <taxon>Malvoideae</taxon>
        <taxon>Gossypium</taxon>
    </lineage>
</organism>
<accession>A0A9D3U9Z3</accession>
<protein>
    <submittedName>
        <fullName evidence="1">Uncharacterized protein</fullName>
    </submittedName>
</protein>
<gene>
    <name evidence="1" type="ORF">J1N35_044680</name>
</gene>
<keyword evidence="2" id="KW-1185">Reference proteome</keyword>
<sequence length="195" mass="22606">MRFNNNIKVDDMKQKISAKIARHCGRRMSRLFYKFLVSSNLCKYTKMELVGDDDVETMIALYCSFRNVEPMELLAKLVDVEPSQNVTPLNHHSDPYTEVPRVSVDRQSFVHEFDFDVDVGWCMTRGNNELVPFDIVSERLITNTWKGQLLRGAPPPLIEPPISDLSIDNPRVKELSFHLPKTEQNSHPFRSRQLE</sequence>
<dbReference type="Proteomes" id="UP000828251">
    <property type="component" value="Unassembled WGS sequence"/>
</dbReference>
<name>A0A9D3U9Z3_9ROSI</name>
<evidence type="ECO:0000313" key="1">
    <source>
        <dbReference type="EMBL" id="KAH1032506.1"/>
    </source>
</evidence>
<reference evidence="1 2" key="1">
    <citation type="journal article" date="2021" name="Plant Biotechnol. J.">
        <title>Multi-omics assisted identification of the key and species-specific regulatory components of drought-tolerant mechanisms in Gossypium stocksii.</title>
        <authorList>
            <person name="Yu D."/>
            <person name="Ke L."/>
            <person name="Zhang D."/>
            <person name="Wu Y."/>
            <person name="Sun Y."/>
            <person name="Mei J."/>
            <person name="Sun J."/>
            <person name="Sun Y."/>
        </authorList>
    </citation>
    <scope>NUCLEOTIDE SEQUENCE [LARGE SCALE GENOMIC DNA]</scope>
    <source>
        <strain evidence="2">cv. E1</strain>
        <tissue evidence="1">Leaf</tissue>
    </source>
</reference>